<dbReference type="SUPFAM" id="SSF53335">
    <property type="entry name" value="S-adenosyl-L-methionine-dependent methyltransferases"/>
    <property type="match status" value="1"/>
</dbReference>
<comment type="catalytic activity">
    <reaction evidence="6">
        <text>cytidine(1402) in 16S rRNA + S-adenosyl-L-methionine = N(4)-methylcytidine(1402) in 16S rRNA + S-adenosyl-L-homocysteine + H(+)</text>
        <dbReference type="Rhea" id="RHEA:42928"/>
        <dbReference type="Rhea" id="RHEA-COMP:10286"/>
        <dbReference type="Rhea" id="RHEA-COMP:10287"/>
        <dbReference type="ChEBI" id="CHEBI:15378"/>
        <dbReference type="ChEBI" id="CHEBI:57856"/>
        <dbReference type="ChEBI" id="CHEBI:59789"/>
        <dbReference type="ChEBI" id="CHEBI:74506"/>
        <dbReference type="ChEBI" id="CHEBI:82748"/>
        <dbReference type="EC" id="2.1.1.199"/>
    </reaction>
</comment>
<evidence type="ECO:0000313" key="7">
    <source>
        <dbReference type="EMBL" id="PIT90518.1"/>
    </source>
</evidence>
<name>A0A2M6WCM0_9BACT</name>
<dbReference type="InterPro" id="IPR029063">
    <property type="entry name" value="SAM-dependent_MTases_sf"/>
</dbReference>
<comment type="function">
    <text evidence="6">Specifically methylates the N4 position of cytidine in position 1402 (C1402) of 16S rRNA.</text>
</comment>
<protein>
    <recommendedName>
        <fullName evidence="6">Ribosomal RNA small subunit methyltransferase H</fullName>
        <ecNumber evidence="6">2.1.1.199</ecNumber>
    </recommendedName>
    <alternativeName>
        <fullName evidence="6">16S rRNA m(4)C1402 methyltransferase</fullName>
    </alternativeName>
    <alternativeName>
        <fullName evidence="6">rRNA (cytosine-N(4)-)-methyltransferase RsmH</fullName>
    </alternativeName>
</protein>
<feature type="binding site" evidence="6">
    <location>
        <position position="80"/>
    </location>
    <ligand>
        <name>S-adenosyl-L-methionine</name>
        <dbReference type="ChEBI" id="CHEBI:59789"/>
    </ligand>
</feature>
<comment type="similarity">
    <text evidence="1 6">Belongs to the methyltransferase superfamily. RsmH family.</text>
</comment>
<proteinExistence type="inferred from homology"/>
<organism evidence="7 8">
    <name type="scientific">Candidatus Komeilibacteria bacterium CG10_big_fil_rev_8_21_14_0_10_41_13</name>
    <dbReference type="NCBI Taxonomy" id="1974476"/>
    <lineage>
        <taxon>Bacteria</taxon>
        <taxon>Candidatus Komeiliibacteriota</taxon>
    </lineage>
</organism>
<dbReference type="PANTHER" id="PTHR11265:SF0">
    <property type="entry name" value="12S RRNA N4-METHYLCYTIDINE METHYLTRANSFERASE"/>
    <property type="match status" value="1"/>
</dbReference>
<evidence type="ECO:0000256" key="5">
    <source>
        <dbReference type="ARBA" id="ARBA00022691"/>
    </source>
</evidence>
<dbReference type="GO" id="GO:0005737">
    <property type="term" value="C:cytoplasm"/>
    <property type="evidence" value="ECO:0007669"/>
    <property type="project" value="UniProtKB-SubCell"/>
</dbReference>
<keyword evidence="5 6" id="KW-0949">S-adenosyl-L-methionine</keyword>
<dbReference type="AlphaFoldDB" id="A0A2M6WCM0"/>
<dbReference type="InterPro" id="IPR002903">
    <property type="entry name" value="RsmH"/>
</dbReference>
<dbReference type="Gene3D" id="1.10.150.170">
    <property type="entry name" value="Putative methyltransferase TM0872, insert domain"/>
    <property type="match status" value="1"/>
</dbReference>
<accession>A0A2M6WCM0</accession>
<keyword evidence="3 6" id="KW-0489">Methyltransferase</keyword>
<dbReference type="PANTHER" id="PTHR11265">
    <property type="entry name" value="S-ADENOSYL-METHYLTRANSFERASE MRAW"/>
    <property type="match status" value="1"/>
</dbReference>
<feature type="binding site" evidence="6">
    <location>
        <begin position="33"/>
        <end position="35"/>
    </location>
    <ligand>
        <name>S-adenosyl-L-methionine</name>
        <dbReference type="ChEBI" id="CHEBI:59789"/>
    </ligand>
</feature>
<dbReference type="EMBL" id="PFBO01000051">
    <property type="protein sequence ID" value="PIT90518.1"/>
    <property type="molecule type" value="Genomic_DNA"/>
</dbReference>
<sequence>MSYYHQPVLLKEVLEGLQVQANRNYIDGTLGGGGHAEAILEQSGPKGFLLALDRDESAIKASSQRLNRFRQRINLIRDSYKNIDKYAHQGNNLQYHGALLDLGLSSYQISSEDNRGFSFQKQAELDMRFGLDSDLTAGEILNNWPQEELVRIFKEYGEEPRAKLIASNIVRQRQTESFKFTSQLVNVIQESFKNYHGKIHPATRVFQALRIAVNSELETLTEALPKLLEALSPGGRLAIISYHSLEDRLVKNFFQERSQNCICPKELPICKCNHKAELKIITKKPIIPTEEEVSDNTRSRSAKLRLAEKL</sequence>
<dbReference type="Proteomes" id="UP000230543">
    <property type="component" value="Unassembled WGS sequence"/>
</dbReference>
<dbReference type="NCBIfam" id="TIGR00006">
    <property type="entry name" value="16S rRNA (cytosine(1402)-N(4))-methyltransferase RsmH"/>
    <property type="match status" value="1"/>
</dbReference>
<feature type="binding site" evidence="6">
    <location>
        <position position="108"/>
    </location>
    <ligand>
        <name>S-adenosyl-L-methionine</name>
        <dbReference type="ChEBI" id="CHEBI:59789"/>
    </ligand>
</feature>
<feature type="binding site" evidence="6">
    <location>
        <position position="101"/>
    </location>
    <ligand>
        <name>S-adenosyl-L-methionine</name>
        <dbReference type="ChEBI" id="CHEBI:59789"/>
    </ligand>
</feature>
<feature type="binding site" evidence="6">
    <location>
        <position position="53"/>
    </location>
    <ligand>
        <name>S-adenosyl-L-methionine</name>
        <dbReference type="ChEBI" id="CHEBI:59789"/>
    </ligand>
</feature>
<evidence type="ECO:0000256" key="4">
    <source>
        <dbReference type="ARBA" id="ARBA00022679"/>
    </source>
</evidence>
<keyword evidence="2 6" id="KW-0698">rRNA processing</keyword>
<dbReference type="SUPFAM" id="SSF81799">
    <property type="entry name" value="Putative methyltransferase TM0872, insert domain"/>
    <property type="match status" value="1"/>
</dbReference>
<keyword evidence="6" id="KW-0963">Cytoplasm</keyword>
<dbReference type="HAMAP" id="MF_01007">
    <property type="entry name" value="16SrRNA_methyltr_H"/>
    <property type="match status" value="1"/>
</dbReference>
<reference evidence="8" key="1">
    <citation type="submission" date="2017-09" db="EMBL/GenBank/DDBJ databases">
        <title>Depth-based differentiation of microbial function through sediment-hosted aquifers and enrichment of novel symbionts in the deep terrestrial subsurface.</title>
        <authorList>
            <person name="Probst A.J."/>
            <person name="Ladd B."/>
            <person name="Jarett J.K."/>
            <person name="Geller-Mcgrath D.E."/>
            <person name="Sieber C.M.K."/>
            <person name="Emerson J.B."/>
            <person name="Anantharaman K."/>
            <person name="Thomas B.C."/>
            <person name="Malmstrom R."/>
            <person name="Stieglmeier M."/>
            <person name="Klingl A."/>
            <person name="Woyke T."/>
            <person name="Ryan C.M."/>
            <person name="Banfield J.F."/>
        </authorList>
    </citation>
    <scope>NUCLEOTIDE SEQUENCE [LARGE SCALE GENOMIC DNA]</scope>
</reference>
<comment type="subcellular location">
    <subcellularLocation>
        <location evidence="6">Cytoplasm</location>
    </subcellularLocation>
</comment>
<dbReference type="PIRSF" id="PIRSF004486">
    <property type="entry name" value="MraW"/>
    <property type="match status" value="1"/>
</dbReference>
<dbReference type="EC" id="2.1.1.199" evidence="6"/>
<evidence type="ECO:0000256" key="1">
    <source>
        <dbReference type="ARBA" id="ARBA00010396"/>
    </source>
</evidence>
<dbReference type="GO" id="GO:0070475">
    <property type="term" value="P:rRNA base methylation"/>
    <property type="evidence" value="ECO:0007669"/>
    <property type="project" value="UniProtKB-UniRule"/>
</dbReference>
<dbReference type="GO" id="GO:0071424">
    <property type="term" value="F:rRNA (cytosine-N4-)-methyltransferase activity"/>
    <property type="evidence" value="ECO:0007669"/>
    <property type="project" value="UniProtKB-UniRule"/>
</dbReference>
<gene>
    <name evidence="6" type="primary">rsmH</name>
    <name evidence="7" type="ORF">COU22_01675</name>
</gene>
<dbReference type="InterPro" id="IPR023397">
    <property type="entry name" value="SAM-dep_MeTrfase_MraW_recog"/>
</dbReference>
<evidence type="ECO:0000256" key="2">
    <source>
        <dbReference type="ARBA" id="ARBA00022552"/>
    </source>
</evidence>
<evidence type="ECO:0000313" key="8">
    <source>
        <dbReference type="Proteomes" id="UP000230543"/>
    </source>
</evidence>
<evidence type="ECO:0000256" key="6">
    <source>
        <dbReference type="HAMAP-Rule" id="MF_01007"/>
    </source>
</evidence>
<keyword evidence="4 6" id="KW-0808">Transferase</keyword>
<comment type="caution">
    <text evidence="7">The sequence shown here is derived from an EMBL/GenBank/DDBJ whole genome shotgun (WGS) entry which is preliminary data.</text>
</comment>
<dbReference type="Gene3D" id="3.40.50.150">
    <property type="entry name" value="Vaccinia Virus protein VP39"/>
    <property type="match status" value="1"/>
</dbReference>
<evidence type="ECO:0000256" key="3">
    <source>
        <dbReference type="ARBA" id="ARBA00022603"/>
    </source>
</evidence>
<dbReference type="Pfam" id="PF01795">
    <property type="entry name" value="Methyltransf_5"/>
    <property type="match status" value="1"/>
</dbReference>